<dbReference type="EMBL" id="QBUD01000016">
    <property type="protein sequence ID" value="PUB10879.1"/>
    <property type="molecule type" value="Genomic_DNA"/>
</dbReference>
<evidence type="ECO:0000259" key="1">
    <source>
        <dbReference type="Pfam" id="PF13302"/>
    </source>
</evidence>
<dbReference type="Pfam" id="PF13302">
    <property type="entry name" value="Acetyltransf_3"/>
    <property type="match status" value="1"/>
</dbReference>
<feature type="domain" description="N-acetyltransferase" evidence="1">
    <location>
        <begin position="11"/>
        <end position="147"/>
    </location>
</feature>
<evidence type="ECO:0000313" key="2">
    <source>
        <dbReference type="EMBL" id="PUB10879.1"/>
    </source>
</evidence>
<dbReference type="OrthoDB" id="6293260at2"/>
<dbReference type="Proteomes" id="UP000244523">
    <property type="component" value="Unassembled WGS sequence"/>
</dbReference>
<proteinExistence type="predicted"/>
<dbReference type="RefSeq" id="WP_108388356.1">
    <property type="nucleotide sequence ID" value="NZ_QBUD01000016.1"/>
</dbReference>
<sequence>MTPAPTLTTARLLLRGPEKRDLAPFTKWVTTSARMKAVGGNDNEGNAWRGFLAGIGHWQWHGYGLFTVTDKATGIAAGRVGILHHVEWPQPELAWHVYDGFEGKSYAFEAACAVREWAGGTLGLQPLISLIAPTNFRSLNLATRLGCVEESRDKVRDEKVIVFRHLRHDDPRARTQASRAIA</sequence>
<reference evidence="2 3" key="1">
    <citation type="submission" date="2018-04" db="EMBL/GenBank/DDBJ databases">
        <title>Genomic Encyclopedia of Archaeal and Bacterial Type Strains, Phase II (KMG-II): from individual species to whole genera.</title>
        <authorList>
            <person name="Goeker M."/>
        </authorList>
    </citation>
    <scope>NUCLEOTIDE SEQUENCE [LARGE SCALE GENOMIC DNA]</scope>
    <source>
        <strain evidence="2 3">DSM 29955</strain>
    </source>
</reference>
<dbReference type="SUPFAM" id="SSF55729">
    <property type="entry name" value="Acyl-CoA N-acyltransferases (Nat)"/>
    <property type="match status" value="1"/>
</dbReference>
<dbReference type="AlphaFoldDB" id="A0A2T6K815"/>
<protein>
    <submittedName>
        <fullName evidence="2">RimJ/RimL family protein N-acetyltransferase</fullName>
    </submittedName>
</protein>
<comment type="caution">
    <text evidence="2">The sequence shown here is derived from an EMBL/GenBank/DDBJ whole genome shotgun (WGS) entry which is preliminary data.</text>
</comment>
<accession>A0A2T6K815</accession>
<dbReference type="Gene3D" id="3.40.630.30">
    <property type="match status" value="1"/>
</dbReference>
<dbReference type="InterPro" id="IPR016181">
    <property type="entry name" value="Acyl_CoA_acyltransferase"/>
</dbReference>
<keyword evidence="2" id="KW-0808">Transferase</keyword>
<dbReference type="InterPro" id="IPR051531">
    <property type="entry name" value="N-acetyltransferase"/>
</dbReference>
<keyword evidence="3" id="KW-1185">Reference proteome</keyword>
<dbReference type="InterPro" id="IPR000182">
    <property type="entry name" value="GNAT_dom"/>
</dbReference>
<dbReference type="GO" id="GO:0016747">
    <property type="term" value="F:acyltransferase activity, transferring groups other than amino-acyl groups"/>
    <property type="evidence" value="ECO:0007669"/>
    <property type="project" value="InterPro"/>
</dbReference>
<evidence type="ECO:0000313" key="3">
    <source>
        <dbReference type="Proteomes" id="UP000244523"/>
    </source>
</evidence>
<dbReference type="PANTHER" id="PTHR43792:SF1">
    <property type="entry name" value="N-ACETYLTRANSFERASE DOMAIN-CONTAINING PROTEIN"/>
    <property type="match status" value="1"/>
</dbReference>
<name>A0A2T6K815_9RHOB</name>
<gene>
    <name evidence="2" type="ORF">C8N45_11652</name>
</gene>
<dbReference type="PANTHER" id="PTHR43792">
    <property type="entry name" value="GNAT FAMILY, PUTATIVE (AFU_ORTHOLOGUE AFUA_3G00765)-RELATED-RELATED"/>
    <property type="match status" value="1"/>
</dbReference>
<organism evidence="2 3">
    <name type="scientific">Yoonia sediminilitoris</name>
    <dbReference type="NCBI Taxonomy" id="1286148"/>
    <lineage>
        <taxon>Bacteria</taxon>
        <taxon>Pseudomonadati</taxon>
        <taxon>Pseudomonadota</taxon>
        <taxon>Alphaproteobacteria</taxon>
        <taxon>Rhodobacterales</taxon>
        <taxon>Paracoccaceae</taxon>
        <taxon>Yoonia</taxon>
    </lineage>
</organism>